<proteinExistence type="inferred from homology"/>
<dbReference type="PANTHER" id="PTHR22789">
    <property type="entry name" value="FUCULOSE PHOSPHATE ALDOLASE"/>
    <property type="match status" value="1"/>
</dbReference>
<comment type="subunit">
    <text evidence="6">Homotetramer.</text>
</comment>
<dbReference type="AlphaFoldDB" id="A0A8J7RHG3"/>
<evidence type="ECO:0000313" key="14">
    <source>
        <dbReference type="EMBL" id="MBP2200981.1"/>
    </source>
</evidence>
<name>A0A8J7RHG3_METVO</name>
<evidence type="ECO:0000256" key="8">
    <source>
        <dbReference type="ARBA" id="ARBA00020613"/>
    </source>
</evidence>
<dbReference type="InterPro" id="IPR001303">
    <property type="entry name" value="Aldolase_II/adducin_N"/>
</dbReference>
<evidence type="ECO:0000256" key="6">
    <source>
        <dbReference type="ARBA" id="ARBA00011881"/>
    </source>
</evidence>
<protein>
    <recommendedName>
        <fullName evidence="8">L-fuculose phosphate aldolase</fullName>
        <ecNumber evidence="7">4.1.2.17</ecNumber>
    </recommendedName>
    <alternativeName>
        <fullName evidence="12">L-fuculose-1-phosphate aldolase</fullName>
    </alternativeName>
</protein>
<evidence type="ECO:0000256" key="11">
    <source>
        <dbReference type="ARBA" id="ARBA00023239"/>
    </source>
</evidence>
<evidence type="ECO:0000256" key="5">
    <source>
        <dbReference type="ARBA" id="ARBA00010037"/>
    </source>
</evidence>
<evidence type="ECO:0000256" key="9">
    <source>
        <dbReference type="ARBA" id="ARBA00022723"/>
    </source>
</evidence>
<evidence type="ECO:0000256" key="12">
    <source>
        <dbReference type="ARBA" id="ARBA00030385"/>
    </source>
</evidence>
<reference evidence="14" key="1">
    <citation type="submission" date="2021-03" db="EMBL/GenBank/DDBJ databases">
        <title>Genomic Encyclopedia of Type Strains, Phase IV (KMG-V): Genome sequencing to study the core and pangenomes of soil and plant-associated prokaryotes.</title>
        <authorList>
            <person name="Whitman W."/>
        </authorList>
    </citation>
    <scope>NUCLEOTIDE SEQUENCE</scope>
    <source>
        <strain evidence="14">C4</strain>
    </source>
</reference>
<dbReference type="FunFam" id="3.40.225.10:FF:000008">
    <property type="entry name" value="Sugar aldolase"/>
    <property type="match status" value="1"/>
</dbReference>
<dbReference type="GO" id="GO:0008738">
    <property type="term" value="F:L-fuculose-phosphate aldolase activity"/>
    <property type="evidence" value="ECO:0007669"/>
    <property type="project" value="UniProtKB-EC"/>
</dbReference>
<dbReference type="InterPro" id="IPR053406">
    <property type="entry name" value="Fuculose-P_aldolase"/>
</dbReference>
<evidence type="ECO:0000256" key="1">
    <source>
        <dbReference type="ARBA" id="ARBA00001277"/>
    </source>
</evidence>
<comment type="pathway">
    <text evidence="4">Cofactor biosynthesis; coenzyme F420 biosynthesis.</text>
</comment>
<dbReference type="GO" id="GO:0019323">
    <property type="term" value="P:pentose catabolic process"/>
    <property type="evidence" value="ECO:0007669"/>
    <property type="project" value="TreeGrafter"/>
</dbReference>
<comment type="catalytic activity">
    <reaction evidence="1">
        <text>L-fuculose 1-phosphate = (S)-lactaldehyde + dihydroxyacetone phosphate</text>
        <dbReference type="Rhea" id="RHEA:12933"/>
        <dbReference type="ChEBI" id="CHEBI:18041"/>
        <dbReference type="ChEBI" id="CHEBI:57642"/>
        <dbReference type="ChEBI" id="CHEBI:57846"/>
        <dbReference type="EC" id="4.1.2.17"/>
    </reaction>
</comment>
<dbReference type="NCBIfam" id="NF040649">
    <property type="entry name" value="FucA_Meth"/>
    <property type="match status" value="1"/>
</dbReference>
<comment type="cofactor">
    <cofactor evidence="2">
        <name>Zn(2+)</name>
        <dbReference type="ChEBI" id="CHEBI:29105"/>
    </cofactor>
</comment>
<dbReference type="GO" id="GO:0046872">
    <property type="term" value="F:metal ion binding"/>
    <property type="evidence" value="ECO:0007669"/>
    <property type="project" value="UniProtKB-KW"/>
</dbReference>
<sequence>MEKIDNIELDELDNKMDYILAEFVDICRKLYERKYVVGSGGNVSIKVGNLVFITPTGHILGLMEKEKICIVDMDGDILKGKPTSELNMHLGIYKNRKDVNAIVHTHCMYCTAFSNMDKKIDLITPEGQLFIRKIDYVDYYPCGSMELANAVSKCGESAIVLKNHGLVTLGENILEAYLKTEVVEELAQMNYIIHNMKK</sequence>
<evidence type="ECO:0000256" key="7">
    <source>
        <dbReference type="ARBA" id="ARBA00013062"/>
    </source>
</evidence>
<dbReference type="SUPFAM" id="SSF53639">
    <property type="entry name" value="AraD/HMP-PK domain-like"/>
    <property type="match status" value="1"/>
</dbReference>
<accession>A0A8J7RHG3</accession>
<dbReference type="GO" id="GO:0005829">
    <property type="term" value="C:cytosol"/>
    <property type="evidence" value="ECO:0007669"/>
    <property type="project" value="TreeGrafter"/>
</dbReference>
<dbReference type="EMBL" id="JAGGMV010000001">
    <property type="protein sequence ID" value="MBP2200981.1"/>
    <property type="molecule type" value="Genomic_DNA"/>
</dbReference>
<dbReference type="InterPro" id="IPR036409">
    <property type="entry name" value="Aldolase_II/adducin_N_sf"/>
</dbReference>
<evidence type="ECO:0000259" key="13">
    <source>
        <dbReference type="SMART" id="SM01007"/>
    </source>
</evidence>
<dbReference type="InterPro" id="IPR050197">
    <property type="entry name" value="Aldolase_class_II_sugar_metab"/>
</dbReference>
<gene>
    <name evidence="14" type="ORF">J3E07_000379</name>
</gene>
<evidence type="ECO:0000313" key="15">
    <source>
        <dbReference type="Proteomes" id="UP000740329"/>
    </source>
</evidence>
<evidence type="ECO:0000256" key="2">
    <source>
        <dbReference type="ARBA" id="ARBA00001947"/>
    </source>
</evidence>
<keyword evidence="11 14" id="KW-0456">Lyase</keyword>
<dbReference type="SMART" id="SM01007">
    <property type="entry name" value="Aldolase_II"/>
    <property type="match status" value="1"/>
</dbReference>
<dbReference type="PANTHER" id="PTHR22789:SF0">
    <property type="entry name" value="3-OXO-TETRONATE 4-PHOSPHATE DECARBOXYLASE-RELATED"/>
    <property type="match status" value="1"/>
</dbReference>
<dbReference type="Gene3D" id="3.40.225.10">
    <property type="entry name" value="Class II aldolase/adducin N-terminal domain"/>
    <property type="match status" value="1"/>
</dbReference>
<comment type="caution">
    <text evidence="14">The sequence shown here is derived from an EMBL/GenBank/DDBJ whole genome shotgun (WGS) entry which is preliminary data.</text>
</comment>
<dbReference type="UniPathway" id="UPA00071"/>
<comment type="similarity">
    <text evidence="5">Belongs to the aldolase class II family. AraD/FucA subfamily.</text>
</comment>
<dbReference type="Pfam" id="PF00596">
    <property type="entry name" value="Aldolase_II"/>
    <property type="match status" value="1"/>
</dbReference>
<feature type="domain" description="Class II aldolase/adducin N-terminal" evidence="13">
    <location>
        <begin position="21"/>
        <end position="191"/>
    </location>
</feature>
<evidence type="ECO:0000256" key="3">
    <source>
        <dbReference type="ARBA" id="ARBA00003090"/>
    </source>
</evidence>
<evidence type="ECO:0000256" key="4">
    <source>
        <dbReference type="ARBA" id="ARBA00005036"/>
    </source>
</evidence>
<keyword evidence="10" id="KW-0862">Zinc</keyword>
<keyword evidence="9" id="KW-0479">Metal-binding</keyword>
<dbReference type="Proteomes" id="UP000740329">
    <property type="component" value="Unassembled WGS sequence"/>
</dbReference>
<comment type="function">
    <text evidence="3">Involved in the biosynthesis of the coenzyme F420 which requires phospholactate produced via the aldol cleavage of L-fuculose 1-phosphate and the NAD(+)-dependent oxidation of (S)-lactaldehyde. Catalyzes the reversible cleavage of L-fuculose 1-phosphate (Fuc1P) to yield dihydroxyacetone phosphate (DHAP) and S-lactaldehyde.</text>
</comment>
<evidence type="ECO:0000256" key="10">
    <source>
        <dbReference type="ARBA" id="ARBA00022833"/>
    </source>
</evidence>
<organism evidence="14 15">
    <name type="scientific">Methanococcus voltae</name>
    <dbReference type="NCBI Taxonomy" id="2188"/>
    <lineage>
        <taxon>Archaea</taxon>
        <taxon>Methanobacteriati</taxon>
        <taxon>Methanobacteriota</taxon>
        <taxon>Methanomada group</taxon>
        <taxon>Methanococci</taxon>
        <taxon>Methanococcales</taxon>
        <taxon>Methanococcaceae</taxon>
        <taxon>Methanococcus</taxon>
    </lineage>
</organism>
<dbReference type="EC" id="4.1.2.17" evidence="7"/>